<dbReference type="InterPro" id="IPR023821">
    <property type="entry name" value="rSAM_TatD-assoc"/>
</dbReference>
<comment type="caution">
    <text evidence="6">The sequence shown here is derived from an EMBL/GenBank/DDBJ whole genome shotgun (WGS) entry which is preliminary data.</text>
</comment>
<sequence length="195" mass="22034">MDTYTYRIGNKIYVNLTNRCSNDCEFCVRRTDAFKEIGLWLKHEPTAEEVINSFEDLDSAEEVVFCGYGEPMYRLDVMLEVAAYLKSKGKKTRVNTNGQAELIIGPGVPERLHGLIDTVNVSLNETSAKAYQDLCHSEFGEKAFYAMLDFAKACKQYVPRVVLSIVDVVGEESLEQAEEIAKALGVELRVRKYVK</sequence>
<feature type="domain" description="Radical SAM core" evidence="5">
    <location>
        <begin position="6"/>
        <end position="195"/>
    </location>
</feature>
<evidence type="ECO:0000256" key="1">
    <source>
        <dbReference type="ARBA" id="ARBA00022691"/>
    </source>
</evidence>
<proteinExistence type="predicted"/>
<name>A0A9D1MII2_9FIRM</name>
<reference evidence="6" key="1">
    <citation type="submission" date="2020-10" db="EMBL/GenBank/DDBJ databases">
        <authorList>
            <person name="Gilroy R."/>
        </authorList>
    </citation>
    <scope>NUCLEOTIDE SEQUENCE</scope>
    <source>
        <strain evidence="6">18911</strain>
    </source>
</reference>
<dbReference type="PANTHER" id="PTHR11228">
    <property type="entry name" value="RADICAL SAM DOMAIN PROTEIN"/>
    <property type="match status" value="1"/>
</dbReference>
<dbReference type="GO" id="GO:0046872">
    <property type="term" value="F:metal ion binding"/>
    <property type="evidence" value="ECO:0007669"/>
    <property type="project" value="UniProtKB-KW"/>
</dbReference>
<dbReference type="CDD" id="cd01335">
    <property type="entry name" value="Radical_SAM"/>
    <property type="match status" value="1"/>
</dbReference>
<keyword evidence="4" id="KW-0411">Iron-sulfur</keyword>
<dbReference type="AlphaFoldDB" id="A0A9D1MII2"/>
<dbReference type="Gene3D" id="3.20.20.70">
    <property type="entry name" value="Aldolase class I"/>
    <property type="match status" value="1"/>
</dbReference>
<evidence type="ECO:0000313" key="7">
    <source>
        <dbReference type="Proteomes" id="UP000824094"/>
    </source>
</evidence>
<keyword evidence="1" id="KW-0949">S-adenosyl-L-methionine</keyword>
<accession>A0A9D1MII2</accession>
<evidence type="ECO:0000256" key="2">
    <source>
        <dbReference type="ARBA" id="ARBA00022723"/>
    </source>
</evidence>
<protein>
    <submittedName>
        <fullName evidence="6">Radical SAM protein</fullName>
    </submittedName>
</protein>
<dbReference type="SFLD" id="SFLDS00029">
    <property type="entry name" value="Radical_SAM"/>
    <property type="match status" value="1"/>
</dbReference>
<reference evidence="6" key="2">
    <citation type="journal article" date="2021" name="PeerJ">
        <title>Extensive microbial diversity within the chicken gut microbiome revealed by metagenomics and culture.</title>
        <authorList>
            <person name="Gilroy R."/>
            <person name="Ravi A."/>
            <person name="Getino M."/>
            <person name="Pursley I."/>
            <person name="Horton D.L."/>
            <person name="Alikhan N.F."/>
            <person name="Baker D."/>
            <person name="Gharbi K."/>
            <person name="Hall N."/>
            <person name="Watson M."/>
            <person name="Adriaenssens E.M."/>
            <person name="Foster-Nyarko E."/>
            <person name="Jarju S."/>
            <person name="Secka A."/>
            <person name="Antonio M."/>
            <person name="Oren A."/>
            <person name="Chaudhuri R.R."/>
            <person name="La Ragione R."/>
            <person name="Hildebrand F."/>
            <person name="Pallen M.J."/>
        </authorList>
    </citation>
    <scope>NUCLEOTIDE SEQUENCE</scope>
    <source>
        <strain evidence="6">18911</strain>
    </source>
</reference>
<evidence type="ECO:0000256" key="4">
    <source>
        <dbReference type="ARBA" id="ARBA00023014"/>
    </source>
</evidence>
<dbReference type="Proteomes" id="UP000824094">
    <property type="component" value="Unassembled WGS sequence"/>
</dbReference>
<dbReference type="SUPFAM" id="SSF102114">
    <property type="entry name" value="Radical SAM enzymes"/>
    <property type="match status" value="1"/>
</dbReference>
<dbReference type="Pfam" id="PF04055">
    <property type="entry name" value="Radical_SAM"/>
    <property type="match status" value="1"/>
</dbReference>
<evidence type="ECO:0000259" key="5">
    <source>
        <dbReference type="PROSITE" id="PS51918"/>
    </source>
</evidence>
<dbReference type="PROSITE" id="PS51918">
    <property type="entry name" value="RADICAL_SAM"/>
    <property type="match status" value="1"/>
</dbReference>
<evidence type="ECO:0000313" key="6">
    <source>
        <dbReference type="EMBL" id="HIU60825.1"/>
    </source>
</evidence>
<dbReference type="GO" id="GO:0051536">
    <property type="term" value="F:iron-sulfur cluster binding"/>
    <property type="evidence" value="ECO:0007669"/>
    <property type="project" value="UniProtKB-KW"/>
</dbReference>
<dbReference type="InterPro" id="IPR058240">
    <property type="entry name" value="rSAM_sf"/>
</dbReference>
<dbReference type="NCBIfam" id="TIGR04038">
    <property type="entry name" value="tatD_link_rSAM"/>
    <property type="match status" value="1"/>
</dbReference>
<dbReference type="InterPro" id="IPR050377">
    <property type="entry name" value="Radical_SAM_PqqE_MftC-like"/>
</dbReference>
<keyword evidence="2" id="KW-0479">Metal-binding</keyword>
<keyword evidence="3" id="KW-0408">Iron</keyword>
<dbReference type="SFLD" id="SFLDG01111">
    <property type="entry name" value="Uncharacterised_Radical_SAM_Su"/>
    <property type="match status" value="1"/>
</dbReference>
<gene>
    <name evidence="6" type="ORF">IAB05_05485</name>
</gene>
<dbReference type="EMBL" id="DVNF01000159">
    <property type="protein sequence ID" value="HIU60825.1"/>
    <property type="molecule type" value="Genomic_DNA"/>
</dbReference>
<dbReference type="GO" id="GO:0003824">
    <property type="term" value="F:catalytic activity"/>
    <property type="evidence" value="ECO:0007669"/>
    <property type="project" value="InterPro"/>
</dbReference>
<dbReference type="InterPro" id="IPR007197">
    <property type="entry name" value="rSAM"/>
</dbReference>
<dbReference type="PANTHER" id="PTHR11228:SF7">
    <property type="entry name" value="PQQA PEPTIDE CYCLASE"/>
    <property type="match status" value="1"/>
</dbReference>
<dbReference type="InterPro" id="IPR013785">
    <property type="entry name" value="Aldolase_TIM"/>
</dbReference>
<organism evidence="6 7">
    <name type="scientific">Candidatus Stercoripulliclostridium merdigallinarum</name>
    <dbReference type="NCBI Taxonomy" id="2840951"/>
    <lineage>
        <taxon>Bacteria</taxon>
        <taxon>Bacillati</taxon>
        <taxon>Bacillota</taxon>
        <taxon>Clostridia</taxon>
        <taxon>Eubacteriales</taxon>
        <taxon>Candidatus Stercoripulliclostridium</taxon>
    </lineage>
</organism>
<evidence type="ECO:0000256" key="3">
    <source>
        <dbReference type="ARBA" id="ARBA00023004"/>
    </source>
</evidence>